<dbReference type="EMBL" id="GAMC01018504">
    <property type="protein sequence ID" value="JAB88051.1"/>
    <property type="molecule type" value="mRNA"/>
</dbReference>
<protein>
    <submittedName>
        <fullName evidence="1">Uncharacterized protein</fullName>
    </submittedName>
</protein>
<organism evidence="1">
    <name type="scientific">Ceratitis capitata</name>
    <name type="common">Mediterranean fruit fly</name>
    <name type="synonym">Tephritis capitata</name>
    <dbReference type="NCBI Taxonomy" id="7213"/>
    <lineage>
        <taxon>Eukaryota</taxon>
        <taxon>Metazoa</taxon>
        <taxon>Ecdysozoa</taxon>
        <taxon>Arthropoda</taxon>
        <taxon>Hexapoda</taxon>
        <taxon>Insecta</taxon>
        <taxon>Pterygota</taxon>
        <taxon>Neoptera</taxon>
        <taxon>Endopterygota</taxon>
        <taxon>Diptera</taxon>
        <taxon>Brachycera</taxon>
        <taxon>Muscomorpha</taxon>
        <taxon>Tephritoidea</taxon>
        <taxon>Tephritidae</taxon>
        <taxon>Ceratitis</taxon>
        <taxon>Ceratitis</taxon>
    </lineage>
</organism>
<dbReference type="OrthoDB" id="20872at2759"/>
<name>W8B471_CERCA</name>
<accession>W8B471</accession>
<reference evidence="1" key="2">
    <citation type="journal article" date="2014" name="BMC Genomics">
        <title>A genomic perspective to assessing quality of mass-reared SIT flies used in Mediterranean fruit fly (Ceratitis capitata) eradication in California.</title>
        <authorList>
            <person name="Calla B."/>
            <person name="Hall B."/>
            <person name="Hou S."/>
            <person name="Geib S.M."/>
        </authorList>
    </citation>
    <scope>NUCLEOTIDE SEQUENCE</scope>
</reference>
<proteinExistence type="evidence at transcript level"/>
<reference evidence="1" key="1">
    <citation type="submission" date="2013-07" db="EMBL/GenBank/DDBJ databases">
        <authorList>
            <person name="Geib S."/>
        </authorList>
    </citation>
    <scope>NUCLEOTIDE SEQUENCE</scope>
</reference>
<dbReference type="AlphaFoldDB" id="W8B471"/>
<evidence type="ECO:0000313" key="1">
    <source>
        <dbReference type="EMBL" id="JAB88051.1"/>
    </source>
</evidence>
<sequence length="195" mass="20991">MGATIRKEATVLIDNVLEESVNIITNQQQRQKQQEQQTETNGYDSLKHEYNSESENYAITCDDIGGLDVVKSPTIESMSGKSFDDNMSFTDEQWHATVTATTIGVAATTATTNTTTALQQQQLHDLMQFKDDYGPMGKTELITMTTTTTAQMATTSRAATTLGDAGGSSDNGAVGSVVDSDVVADAMTKTKDLNK</sequence>